<dbReference type="Pfam" id="PF08922">
    <property type="entry name" value="DUF1905"/>
    <property type="match status" value="1"/>
</dbReference>
<dbReference type="RefSeq" id="WP_126840944.1">
    <property type="nucleotide sequence ID" value="NZ_PIQH01000002.1"/>
</dbReference>
<name>A0A432ZSY6_9GAMM</name>
<dbReference type="SUPFAM" id="SSF141694">
    <property type="entry name" value="AF2212/PG0164-like"/>
    <property type="match status" value="1"/>
</dbReference>
<sequence length="149" mass="16464">MTTKTFTVTLLESGGMNAIPVPFDPKMVFGKVRAPVVVEVKGYRYRSTVARMKGETFVPLRKSHRQAAGISAGDTITVSLTLDTEERTVEVPQDLAAALKQQGGCWQQWQALSYTLQRESVESVLAAKKPETRARRIDRIVALVASKQD</sequence>
<reference evidence="1 2" key="1">
    <citation type="journal article" date="2011" name="Front. Microbiol.">
        <title>Genomic signatures of strain selection and enhancement in Bacillus atrophaeus var. globigii, a historical biowarfare simulant.</title>
        <authorList>
            <person name="Gibbons H.S."/>
            <person name="Broomall S.M."/>
            <person name="McNew L.A."/>
            <person name="Daligault H."/>
            <person name="Chapman C."/>
            <person name="Bruce D."/>
            <person name="Karavis M."/>
            <person name="Krepps M."/>
            <person name="McGregor P.A."/>
            <person name="Hong C."/>
            <person name="Park K.H."/>
            <person name="Akmal A."/>
            <person name="Feldman A."/>
            <person name="Lin J.S."/>
            <person name="Chang W.E."/>
            <person name="Higgs B.W."/>
            <person name="Demirev P."/>
            <person name="Lindquist J."/>
            <person name="Liem A."/>
            <person name="Fochler E."/>
            <person name="Read T.D."/>
            <person name="Tapia R."/>
            <person name="Johnson S."/>
            <person name="Bishop-Lilly K.A."/>
            <person name="Detter C."/>
            <person name="Han C."/>
            <person name="Sozhamannan S."/>
            <person name="Rosenzweig C.N."/>
            <person name="Skowronski E.W."/>
        </authorList>
    </citation>
    <scope>NUCLEOTIDE SEQUENCE [LARGE SCALE GENOMIC DNA]</scope>
    <source>
        <strain evidence="1 2">CC-PW-9</strain>
    </source>
</reference>
<dbReference type="AlphaFoldDB" id="A0A432ZSY6"/>
<dbReference type="OrthoDB" id="9796999at2"/>
<keyword evidence="2" id="KW-1185">Reference proteome</keyword>
<dbReference type="Proteomes" id="UP000287996">
    <property type="component" value="Unassembled WGS sequence"/>
</dbReference>
<dbReference type="Pfam" id="PF13376">
    <property type="entry name" value="OmdA"/>
    <property type="match status" value="1"/>
</dbReference>
<evidence type="ECO:0008006" key="3">
    <source>
        <dbReference type="Google" id="ProtNLM"/>
    </source>
</evidence>
<proteinExistence type="predicted"/>
<dbReference type="InterPro" id="IPR015018">
    <property type="entry name" value="DUF1905"/>
</dbReference>
<dbReference type="Gene3D" id="2.40.30.100">
    <property type="entry name" value="AF2212/PG0164-like"/>
    <property type="match status" value="1"/>
</dbReference>
<evidence type="ECO:0000313" key="2">
    <source>
        <dbReference type="Proteomes" id="UP000287996"/>
    </source>
</evidence>
<accession>A0A432ZSY6</accession>
<protein>
    <recommendedName>
        <fullName evidence="3">DUF1905 domain-containing protein</fullName>
    </recommendedName>
</protein>
<gene>
    <name evidence="1" type="ORF">CWI84_02155</name>
</gene>
<dbReference type="InterPro" id="IPR037079">
    <property type="entry name" value="AF2212/PG0164-like_sf"/>
</dbReference>
<dbReference type="EMBL" id="PIQH01000002">
    <property type="protein sequence ID" value="RUO80938.1"/>
    <property type="molecule type" value="Genomic_DNA"/>
</dbReference>
<comment type="caution">
    <text evidence="1">The sequence shown here is derived from an EMBL/GenBank/DDBJ whole genome shotgun (WGS) entry which is preliminary data.</text>
</comment>
<evidence type="ECO:0000313" key="1">
    <source>
        <dbReference type="EMBL" id="RUO80938.1"/>
    </source>
</evidence>
<organism evidence="1 2">
    <name type="scientific">Idiomarina tyrosinivorans</name>
    <dbReference type="NCBI Taxonomy" id="1445662"/>
    <lineage>
        <taxon>Bacteria</taxon>
        <taxon>Pseudomonadati</taxon>
        <taxon>Pseudomonadota</taxon>
        <taxon>Gammaproteobacteria</taxon>
        <taxon>Alteromonadales</taxon>
        <taxon>Idiomarinaceae</taxon>
        <taxon>Idiomarina</taxon>
    </lineage>
</organism>